<dbReference type="Proteomes" id="UP001163387">
    <property type="component" value="Chromosome"/>
</dbReference>
<gene>
    <name evidence="2" type="ORF">SHM_17630</name>
</gene>
<reference evidence="2 3" key="1">
    <citation type="journal article" date="2022" name="Front. Microbiol.">
        <title>Male-killing mechanisms vary between Spiroplasma species.</title>
        <authorList>
            <person name="Arai H."/>
            <person name="Inoue M."/>
            <person name="Kageyama D."/>
        </authorList>
    </citation>
    <scope>NUCLEOTIDE SEQUENCE [LARGE SCALE GENOMIC DNA]</scope>
    <source>
        <strain evidence="3">sHm</strain>
    </source>
</reference>
<dbReference type="RefSeq" id="WP_281748028.1">
    <property type="nucleotide sequence ID" value="NZ_AP026933.1"/>
</dbReference>
<keyword evidence="1" id="KW-0472">Membrane</keyword>
<feature type="transmembrane region" description="Helical" evidence="1">
    <location>
        <begin position="43"/>
        <end position="64"/>
    </location>
</feature>
<evidence type="ECO:0000313" key="3">
    <source>
        <dbReference type="Proteomes" id="UP001163387"/>
    </source>
</evidence>
<evidence type="ECO:0000256" key="1">
    <source>
        <dbReference type="SAM" id="Phobius"/>
    </source>
</evidence>
<keyword evidence="1" id="KW-1133">Transmembrane helix</keyword>
<keyword evidence="1" id="KW-0812">Transmembrane</keyword>
<dbReference type="EMBL" id="AP026933">
    <property type="protein sequence ID" value="BDT04117.1"/>
    <property type="molecule type" value="Genomic_DNA"/>
</dbReference>
<organism evidence="2 3">
    <name type="scientific">Spiroplasma ixodetis</name>
    <dbReference type="NCBI Taxonomy" id="2141"/>
    <lineage>
        <taxon>Bacteria</taxon>
        <taxon>Bacillati</taxon>
        <taxon>Mycoplasmatota</taxon>
        <taxon>Mollicutes</taxon>
        <taxon>Entomoplasmatales</taxon>
        <taxon>Spiroplasmataceae</taxon>
        <taxon>Spiroplasma</taxon>
    </lineage>
</organism>
<evidence type="ECO:0000313" key="2">
    <source>
        <dbReference type="EMBL" id="BDT04117.1"/>
    </source>
</evidence>
<name>A0ABM8BW63_9MOLU</name>
<protein>
    <submittedName>
        <fullName evidence="2">Uncharacterized protein</fullName>
    </submittedName>
</protein>
<proteinExistence type="predicted"/>
<accession>A0ABM8BW63</accession>
<keyword evidence="3" id="KW-1185">Reference proteome</keyword>
<sequence length="664" mass="75185">MKYKINSNSPSKDMVNQDKHKKIKTGSNSIYTINVKKNKKKRILLFSLYLLAFGSTTVTTILLLHTTAAFNNSEFNPNSNNKLWDDYYQKHHRNSKPISLNSTIAYFSKSTNIVNFNVIENAADNGNIDFTNVLSSIDNNLQKTDPKIESDIDNDNSNLLPINFFLNANYNPAVKFTVGKDKKPITNTSFILPKNFNESKSYVLNLTTNDQASIFGIENTNINIEKININIINQVAINIASLPVNFPDKIINITNPENATIDSIKEKWLIPTIQDQFATTLSKALNVPKKEIKPSYYKIEFQNGSESQNFTKSVPVQFSITSLDNNPWNFTGKKDDCTINVKNDIADLSSMKELTNEIEAQYNNDKDNKNFQITLDNQKDKNGNYINADVSLSEDNLKFINDQIIKGVQTICQNYFQKNYSDLNIEDSDYTISTNLKVGDNIFNNKLGKNIEIKITASPNDHKLTKSLDSIKAIVHGHNKNNITGNYSSPKDFALKGIWLKDGQDANILQEGQHFYEQDNLLGNWITNKDSLLNTINNNSYRPVENAFTGQFTMNYLLDGDTKPSGMSVDISKDIKVGKVNNFWDLITQTKSIFLETDVAVTTKSGWELNNVKIVFTDSETQPTKDNTLYTLDLSERFAGKTISDRATLTFPDFNFNFNYQLVS</sequence>